<keyword evidence="9" id="KW-1185">Reference proteome</keyword>
<dbReference type="Pfam" id="PF09258">
    <property type="entry name" value="Glyco_transf_64"/>
    <property type="match status" value="1"/>
</dbReference>
<dbReference type="InterPro" id="IPR015338">
    <property type="entry name" value="GT64_dom"/>
</dbReference>
<sequence length="81" mass="9692">MAMGVWDQLCCKVTSRWTFRCPGCPQALSHDDSHFHERHKCINFFVKVYGYMPLLYTQFRVDSVLFKTRLPHDKTKCFKFI</sequence>
<dbReference type="EMBL" id="JASSZA010000014">
    <property type="protein sequence ID" value="KAK2093912.1"/>
    <property type="molecule type" value="Genomic_DNA"/>
</dbReference>
<protein>
    <submittedName>
        <fullName evidence="8">Exostoses (Multiple)-like 3</fullName>
    </submittedName>
</protein>
<organism evidence="8 9">
    <name type="scientific">Saguinus oedipus</name>
    <name type="common">Cotton-top tamarin</name>
    <name type="synonym">Oedipomidas oedipus</name>
    <dbReference type="NCBI Taxonomy" id="9490"/>
    <lineage>
        <taxon>Eukaryota</taxon>
        <taxon>Metazoa</taxon>
        <taxon>Chordata</taxon>
        <taxon>Craniata</taxon>
        <taxon>Vertebrata</taxon>
        <taxon>Euteleostomi</taxon>
        <taxon>Mammalia</taxon>
        <taxon>Eutheria</taxon>
        <taxon>Euarchontoglires</taxon>
        <taxon>Primates</taxon>
        <taxon>Haplorrhini</taxon>
        <taxon>Platyrrhini</taxon>
        <taxon>Cebidae</taxon>
        <taxon>Callitrichinae</taxon>
        <taxon>Saguinus</taxon>
    </lineage>
</organism>
<reference evidence="8 9" key="1">
    <citation type="submission" date="2023-05" db="EMBL/GenBank/DDBJ databases">
        <title>B98-5 Cell Line De Novo Hybrid Assembly: An Optical Mapping Approach.</title>
        <authorList>
            <person name="Kananen K."/>
            <person name="Auerbach J.A."/>
            <person name="Kautto E."/>
            <person name="Blachly J.S."/>
        </authorList>
    </citation>
    <scope>NUCLEOTIDE SEQUENCE [LARGE SCALE GENOMIC DNA]</scope>
    <source>
        <strain evidence="8">B95-8</strain>
        <tissue evidence="8">Cell line</tissue>
    </source>
</reference>
<dbReference type="SUPFAM" id="SSF53448">
    <property type="entry name" value="Nucleotide-diphospho-sugar transferases"/>
    <property type="match status" value="1"/>
</dbReference>
<keyword evidence="5" id="KW-0472">Membrane</keyword>
<comment type="caution">
    <text evidence="8">The sequence shown here is derived from an EMBL/GenBank/DDBJ whole genome shotgun (WGS) entry which is preliminary data.</text>
</comment>
<dbReference type="Gene3D" id="3.90.550.10">
    <property type="entry name" value="Spore Coat Polysaccharide Biosynthesis Protein SpsA, Chain A"/>
    <property type="match status" value="1"/>
</dbReference>
<evidence type="ECO:0000313" key="8">
    <source>
        <dbReference type="EMBL" id="KAK2093912.1"/>
    </source>
</evidence>
<evidence type="ECO:0000256" key="5">
    <source>
        <dbReference type="ARBA" id="ARBA00023136"/>
    </source>
</evidence>
<keyword evidence="3" id="KW-0328">Glycosyltransferase</keyword>
<dbReference type="PANTHER" id="PTHR48261">
    <property type="entry name" value="ACETYLGLUCOSAMINYLTRANSFERASE"/>
    <property type="match status" value="1"/>
</dbReference>
<dbReference type="PANTHER" id="PTHR48261:SF4">
    <property type="entry name" value="EXOSTOSIN LIKE GLYCOSYLTRANSFERASE 3"/>
    <property type="match status" value="1"/>
</dbReference>
<comment type="subcellular location">
    <subcellularLocation>
        <location evidence="1">Endoplasmic reticulum membrane</location>
        <topology evidence="1">Single-pass type II membrane protein</topology>
    </subcellularLocation>
</comment>
<evidence type="ECO:0000256" key="1">
    <source>
        <dbReference type="ARBA" id="ARBA00004648"/>
    </source>
</evidence>
<dbReference type="InterPro" id="IPR004263">
    <property type="entry name" value="Exostosin"/>
</dbReference>
<name>A0ABQ9UA34_SAGOE</name>
<evidence type="ECO:0000256" key="2">
    <source>
        <dbReference type="ARBA" id="ARBA00010271"/>
    </source>
</evidence>
<evidence type="ECO:0000313" key="9">
    <source>
        <dbReference type="Proteomes" id="UP001266305"/>
    </source>
</evidence>
<dbReference type="Proteomes" id="UP001266305">
    <property type="component" value="Unassembled WGS sequence"/>
</dbReference>
<evidence type="ECO:0000256" key="4">
    <source>
        <dbReference type="ARBA" id="ARBA00022679"/>
    </source>
</evidence>
<proteinExistence type="inferred from homology"/>
<evidence type="ECO:0000256" key="6">
    <source>
        <dbReference type="ARBA" id="ARBA00023157"/>
    </source>
</evidence>
<gene>
    <name evidence="8" type="primary">EXTL3_3</name>
    <name evidence="8" type="ORF">P7K49_027650</name>
</gene>
<comment type="similarity">
    <text evidence="2">Belongs to the glycosyltransferase 47 family.</text>
</comment>
<keyword evidence="6" id="KW-1015">Disulfide bond</keyword>
<feature type="domain" description="Glycosyl transferase 64" evidence="7">
    <location>
        <begin position="11"/>
        <end position="66"/>
    </location>
</feature>
<evidence type="ECO:0000256" key="3">
    <source>
        <dbReference type="ARBA" id="ARBA00022676"/>
    </source>
</evidence>
<accession>A0ABQ9UA34</accession>
<keyword evidence="4" id="KW-0808">Transferase</keyword>
<dbReference type="InterPro" id="IPR029044">
    <property type="entry name" value="Nucleotide-diphossugar_trans"/>
</dbReference>
<evidence type="ECO:0000259" key="7">
    <source>
        <dbReference type="Pfam" id="PF09258"/>
    </source>
</evidence>